<dbReference type="PANTHER" id="PTHR43286">
    <property type="entry name" value="ENDONUCLEASE III-LIKE PROTEIN 1"/>
    <property type="match status" value="1"/>
</dbReference>
<dbReference type="GO" id="GO:0140078">
    <property type="term" value="F:class I DNA-(apurinic or apyrimidinic site) endonuclease activity"/>
    <property type="evidence" value="ECO:0007669"/>
    <property type="project" value="UniProtKB-EC"/>
</dbReference>
<feature type="binding site" evidence="13">
    <location>
        <position position="194"/>
    </location>
    <ligand>
        <name>[4Fe-4S] cluster</name>
        <dbReference type="ChEBI" id="CHEBI:49883"/>
    </ligand>
</feature>
<dbReference type="KEGG" id="fpl:Ferp_2224"/>
<dbReference type="GO" id="GO:0006289">
    <property type="term" value="P:nucleotide-excision repair"/>
    <property type="evidence" value="ECO:0007669"/>
    <property type="project" value="TreeGrafter"/>
</dbReference>
<keyword evidence="6 13" id="KW-0408">Iron</keyword>
<sequence>MDWEWLINVMENEAKKRNAAVFWKSERDPFKILVSAILSTRTRDEATIEASERLFRVVKTPEDLARMKVEEIEKLIRGVGFYREKAKKLKKLGEILVKEFNSRVPDKLEDLLKLPGVGRKVANVVLAEAFGKEAIAVDTHVHRISNRLGLVETKTPEETEEELKKIVPKKYWRRVNKAMVGFGQTICKPIKPKCNECKLVEICKYGKSLLKGG</sequence>
<dbReference type="GO" id="GO:0000703">
    <property type="term" value="F:oxidized pyrimidine nucleobase lesion DNA N-glycosylase activity"/>
    <property type="evidence" value="ECO:0007669"/>
    <property type="project" value="TreeGrafter"/>
</dbReference>
<dbReference type="InterPro" id="IPR003265">
    <property type="entry name" value="HhH-GPD_domain"/>
</dbReference>
<dbReference type="PROSITE" id="PS01155">
    <property type="entry name" value="ENDONUCLEASE_III_2"/>
    <property type="match status" value="1"/>
</dbReference>
<dbReference type="PIRSF" id="PIRSF001435">
    <property type="entry name" value="Nth"/>
    <property type="match status" value="1"/>
</dbReference>
<evidence type="ECO:0000313" key="16">
    <source>
        <dbReference type="Proteomes" id="UP000002613"/>
    </source>
</evidence>
<comment type="cofactor">
    <cofactor evidence="13">
        <name>[4Fe-4S] cluster</name>
        <dbReference type="ChEBI" id="CHEBI:49883"/>
    </cofactor>
    <text evidence="13">Binds 1 [4Fe-4S] cluster.</text>
</comment>
<feature type="domain" description="HhH-GPD" evidence="14">
    <location>
        <begin position="38"/>
        <end position="185"/>
    </location>
</feature>
<dbReference type="PaxDb" id="589924-Ferp_2224"/>
<dbReference type="InterPro" id="IPR005759">
    <property type="entry name" value="Nth"/>
</dbReference>
<comment type="catalytic activity">
    <reaction evidence="12">
        <text>Hydrolyzes mismatched double-stranded DNA and polynucleotides, releasing free thymine.</text>
        <dbReference type="EC" id="3.2.2.29"/>
    </reaction>
</comment>
<dbReference type="SUPFAM" id="SSF48150">
    <property type="entry name" value="DNA-glycosylase"/>
    <property type="match status" value="1"/>
</dbReference>
<evidence type="ECO:0000256" key="7">
    <source>
        <dbReference type="ARBA" id="ARBA00023014"/>
    </source>
</evidence>
<evidence type="ECO:0000256" key="3">
    <source>
        <dbReference type="ARBA" id="ARBA00022723"/>
    </source>
</evidence>
<keyword evidence="3 13" id="KW-0479">Metal-binding</keyword>
<dbReference type="Pfam" id="PF00730">
    <property type="entry name" value="HhH-GPD"/>
    <property type="match status" value="1"/>
</dbReference>
<evidence type="ECO:0000256" key="9">
    <source>
        <dbReference type="ARBA" id="ARBA00023204"/>
    </source>
</evidence>
<dbReference type="InterPro" id="IPR004035">
    <property type="entry name" value="Endouclease-III_FeS-bd_BS"/>
</dbReference>
<dbReference type="GO" id="GO:0046872">
    <property type="term" value="F:metal ion binding"/>
    <property type="evidence" value="ECO:0007669"/>
    <property type="project" value="UniProtKB-KW"/>
</dbReference>
<dbReference type="Pfam" id="PF00633">
    <property type="entry name" value="HHH"/>
    <property type="match status" value="1"/>
</dbReference>
<dbReference type="STRING" id="589924.Ferp_2224"/>
<dbReference type="OrthoDB" id="84708at2157"/>
<comment type="catalytic activity">
    <reaction evidence="13">
        <text>2'-deoxyribonucleotide-(2'-deoxyribose 5'-phosphate)-2'-deoxyribonucleotide-DNA = a 3'-end 2'-deoxyribonucleotide-(2,3-dehydro-2,3-deoxyribose 5'-phosphate)-DNA + a 5'-end 5'-phospho-2'-deoxyribonucleoside-DNA + H(+)</text>
        <dbReference type="Rhea" id="RHEA:66592"/>
        <dbReference type="Rhea" id="RHEA-COMP:13180"/>
        <dbReference type="Rhea" id="RHEA-COMP:16897"/>
        <dbReference type="Rhea" id="RHEA-COMP:17067"/>
        <dbReference type="ChEBI" id="CHEBI:15378"/>
        <dbReference type="ChEBI" id="CHEBI:136412"/>
        <dbReference type="ChEBI" id="CHEBI:157695"/>
        <dbReference type="ChEBI" id="CHEBI:167181"/>
        <dbReference type="EC" id="4.2.99.18"/>
    </reaction>
</comment>
<evidence type="ECO:0000256" key="8">
    <source>
        <dbReference type="ARBA" id="ARBA00023125"/>
    </source>
</evidence>
<dbReference type="EC" id="4.2.99.18" evidence="13"/>
<comment type="similarity">
    <text evidence="1 13">Belongs to the Nth/MutY family.</text>
</comment>
<evidence type="ECO:0000256" key="5">
    <source>
        <dbReference type="ARBA" id="ARBA00022801"/>
    </source>
</evidence>
<dbReference type="GO" id="GO:0003677">
    <property type="term" value="F:DNA binding"/>
    <property type="evidence" value="ECO:0007669"/>
    <property type="project" value="UniProtKB-UniRule"/>
</dbReference>
<evidence type="ECO:0000256" key="11">
    <source>
        <dbReference type="ARBA" id="ARBA00023295"/>
    </source>
</evidence>
<dbReference type="Proteomes" id="UP000002613">
    <property type="component" value="Chromosome"/>
</dbReference>
<dbReference type="GO" id="GO:0141016">
    <property type="term" value="F:G/T mismatch-specific thymine-DNA glycosylase activity"/>
    <property type="evidence" value="ECO:0007669"/>
    <property type="project" value="UniProtKB-EC"/>
</dbReference>
<dbReference type="InterPro" id="IPR011257">
    <property type="entry name" value="DNA_glycosylase"/>
</dbReference>
<name>D3S0V9_FERPA</name>
<evidence type="ECO:0000313" key="15">
    <source>
        <dbReference type="EMBL" id="ADC66350.1"/>
    </source>
</evidence>
<evidence type="ECO:0000256" key="12">
    <source>
        <dbReference type="ARBA" id="ARBA00052915"/>
    </source>
</evidence>
<dbReference type="Gene3D" id="1.10.1670.10">
    <property type="entry name" value="Helix-hairpin-Helix base-excision DNA repair enzymes (C-terminal)"/>
    <property type="match status" value="1"/>
</dbReference>
<dbReference type="SMART" id="SM00478">
    <property type="entry name" value="ENDO3c"/>
    <property type="match status" value="1"/>
</dbReference>
<keyword evidence="5 13" id="KW-0378">Hydrolase</keyword>
<organism evidence="15 16">
    <name type="scientific">Ferroglobus placidus (strain DSM 10642 / AEDII12DO)</name>
    <dbReference type="NCBI Taxonomy" id="589924"/>
    <lineage>
        <taxon>Archaea</taxon>
        <taxon>Methanobacteriati</taxon>
        <taxon>Methanobacteriota</taxon>
        <taxon>Archaeoglobi</taxon>
        <taxon>Archaeoglobales</taxon>
        <taxon>Archaeoglobaceae</taxon>
        <taxon>Ferroglobus</taxon>
    </lineage>
</organism>
<evidence type="ECO:0000256" key="4">
    <source>
        <dbReference type="ARBA" id="ARBA00022763"/>
    </source>
</evidence>
<dbReference type="GO" id="GO:0006285">
    <property type="term" value="P:base-excision repair, AP site formation"/>
    <property type="evidence" value="ECO:0007669"/>
    <property type="project" value="TreeGrafter"/>
</dbReference>
<evidence type="ECO:0000256" key="6">
    <source>
        <dbReference type="ARBA" id="ARBA00023004"/>
    </source>
</evidence>
<evidence type="ECO:0000256" key="13">
    <source>
        <dbReference type="HAMAP-Rule" id="MF_00942"/>
    </source>
</evidence>
<dbReference type="FunFam" id="1.10.1670.10:FF:000001">
    <property type="entry name" value="Endonuclease III"/>
    <property type="match status" value="1"/>
</dbReference>
<keyword evidence="10 13" id="KW-0456">Lyase</keyword>
<dbReference type="EMBL" id="CP001899">
    <property type="protein sequence ID" value="ADC66350.1"/>
    <property type="molecule type" value="Genomic_DNA"/>
</dbReference>
<dbReference type="CDD" id="cd00056">
    <property type="entry name" value="ENDO3c"/>
    <property type="match status" value="1"/>
</dbReference>
<dbReference type="PANTHER" id="PTHR43286:SF1">
    <property type="entry name" value="ENDONUCLEASE III-LIKE PROTEIN 1"/>
    <property type="match status" value="1"/>
</dbReference>
<dbReference type="GO" id="GO:0051539">
    <property type="term" value="F:4 iron, 4 sulfur cluster binding"/>
    <property type="evidence" value="ECO:0007669"/>
    <property type="project" value="UniProtKB-UniRule"/>
</dbReference>
<dbReference type="RefSeq" id="WP_012966688.1">
    <property type="nucleotide sequence ID" value="NC_013849.1"/>
</dbReference>
<evidence type="ECO:0000259" key="14">
    <source>
        <dbReference type="SMART" id="SM00478"/>
    </source>
</evidence>
<reference evidence="16" key="1">
    <citation type="submission" date="2010-02" db="EMBL/GenBank/DDBJ databases">
        <title>Complete sequence of Ferroglobus placidus DSM 10642.</title>
        <authorList>
            <consortium name="US DOE Joint Genome Institute"/>
            <person name="Lucas S."/>
            <person name="Copeland A."/>
            <person name="Lapidus A."/>
            <person name="Cheng J.-F."/>
            <person name="Bruce D."/>
            <person name="Goodwin L."/>
            <person name="Pitluck S."/>
            <person name="Saunders E."/>
            <person name="Brettin T."/>
            <person name="Detter J.C."/>
            <person name="Han C."/>
            <person name="Tapia R."/>
            <person name="Larimer F."/>
            <person name="Land M."/>
            <person name="Hauser L."/>
            <person name="Kyrpides N."/>
            <person name="Ivanova N."/>
            <person name="Holmes D."/>
            <person name="Lovley D."/>
            <person name="Kyrpides N."/>
            <person name="Anderson I.J."/>
            <person name="Woyke T."/>
        </authorList>
    </citation>
    <scope>NUCLEOTIDE SEQUENCE [LARGE SCALE GENOMIC DNA]</scope>
    <source>
        <strain evidence="16">DSM 10642 / AEDII12DO</strain>
    </source>
</reference>
<proteinExistence type="inferred from homology"/>
<keyword evidence="11 13" id="KW-0326">Glycosidase</keyword>
<accession>D3S0V9</accession>
<dbReference type="PROSITE" id="PS00764">
    <property type="entry name" value="ENDONUCLEASE_III_1"/>
    <property type="match status" value="1"/>
</dbReference>
<keyword evidence="7 13" id="KW-0411">Iron-sulfur</keyword>
<feature type="binding site" evidence="13">
    <location>
        <position position="203"/>
    </location>
    <ligand>
        <name>[4Fe-4S] cluster</name>
        <dbReference type="ChEBI" id="CHEBI:49883"/>
    </ligand>
</feature>
<dbReference type="Gene3D" id="1.10.340.30">
    <property type="entry name" value="Hypothetical protein, domain 2"/>
    <property type="match status" value="1"/>
</dbReference>
<feature type="binding site" evidence="13">
    <location>
        <position position="187"/>
    </location>
    <ligand>
        <name>[4Fe-4S] cluster</name>
        <dbReference type="ChEBI" id="CHEBI:49883"/>
    </ligand>
</feature>
<gene>
    <name evidence="13" type="primary">nth</name>
    <name evidence="15" type="ordered locus">Ferp_2224</name>
</gene>
<dbReference type="GeneID" id="8779762"/>
<dbReference type="eggNOG" id="arCOG00459">
    <property type="taxonomic scope" value="Archaea"/>
</dbReference>
<keyword evidence="2 13" id="KW-0004">4Fe-4S</keyword>
<evidence type="ECO:0000256" key="1">
    <source>
        <dbReference type="ARBA" id="ARBA00008343"/>
    </source>
</evidence>
<protein>
    <recommendedName>
        <fullName evidence="13">Endonuclease III</fullName>
        <ecNumber evidence="13">4.2.99.18</ecNumber>
    </recommendedName>
    <alternativeName>
        <fullName evidence="13">DNA-(apurinic or apyrimidinic site) lyase</fullName>
    </alternativeName>
</protein>
<dbReference type="HAMAP" id="MF_00942">
    <property type="entry name" value="Nth"/>
    <property type="match status" value="1"/>
</dbReference>
<dbReference type="InterPro" id="IPR004036">
    <property type="entry name" value="Endonuclease-III-like_CS2"/>
</dbReference>
<comment type="function">
    <text evidence="13">DNA repair enzyme that has both DNA N-glycosylase activity and AP-lyase activity. The DNA N-glycosylase activity releases various damaged pyrimidines from DNA by cleaving the N-glycosidic bond, leaving an AP (apurinic/apyrimidinic) site. The AP-lyase activity cleaves the phosphodiester bond 3' to the AP site by a beta-elimination, leaving a 3'-terminal unsaturated sugar and a product with a terminal 5'-phosphate.</text>
</comment>
<dbReference type="HOGENOM" id="CLU_012862_3_4_2"/>
<dbReference type="FunFam" id="1.10.340.30:FF:000001">
    <property type="entry name" value="Endonuclease III"/>
    <property type="match status" value="1"/>
</dbReference>
<dbReference type="AlphaFoldDB" id="D3S0V9"/>
<keyword evidence="8 13" id="KW-0238">DNA-binding</keyword>
<dbReference type="InterPro" id="IPR000445">
    <property type="entry name" value="HhH_motif"/>
</dbReference>
<dbReference type="InterPro" id="IPR023170">
    <property type="entry name" value="HhH_base_excis_C"/>
</dbReference>
<evidence type="ECO:0000256" key="2">
    <source>
        <dbReference type="ARBA" id="ARBA00022485"/>
    </source>
</evidence>
<feature type="binding site" evidence="13">
    <location>
        <position position="197"/>
    </location>
    <ligand>
        <name>[4Fe-4S] cluster</name>
        <dbReference type="ChEBI" id="CHEBI:49883"/>
    </ligand>
</feature>
<evidence type="ECO:0000256" key="10">
    <source>
        <dbReference type="ARBA" id="ARBA00023239"/>
    </source>
</evidence>
<keyword evidence="16" id="KW-1185">Reference proteome</keyword>
<keyword evidence="4 13" id="KW-0227">DNA damage</keyword>
<keyword evidence="9 13" id="KW-0234">DNA repair</keyword>
<dbReference type="NCBIfam" id="TIGR01083">
    <property type="entry name" value="nth"/>
    <property type="match status" value="1"/>
</dbReference>
<reference evidence="15 16" key="2">
    <citation type="journal article" date="2011" name="Stand. Genomic Sci.">
        <title>Complete genome sequence of Ferroglobus placidus AEDII12DO.</title>
        <authorList>
            <person name="Anderson I."/>
            <person name="Risso C."/>
            <person name="Holmes D."/>
            <person name="Lucas S."/>
            <person name="Copeland A."/>
            <person name="Lapidus A."/>
            <person name="Cheng J.F."/>
            <person name="Bruce D."/>
            <person name="Goodwin L."/>
            <person name="Pitluck S."/>
            <person name="Saunders E."/>
            <person name="Brettin T."/>
            <person name="Detter J.C."/>
            <person name="Han C."/>
            <person name="Tapia R."/>
            <person name="Larimer F."/>
            <person name="Land M."/>
            <person name="Hauser L."/>
            <person name="Woyke T."/>
            <person name="Lovley D."/>
            <person name="Kyrpides N."/>
            <person name="Ivanova N."/>
        </authorList>
    </citation>
    <scope>NUCLEOTIDE SEQUENCE [LARGE SCALE GENOMIC DNA]</scope>
    <source>
        <strain evidence="16">DSM 10642 / AEDII12DO</strain>
    </source>
</reference>